<evidence type="ECO:0000313" key="2">
    <source>
        <dbReference type="Proteomes" id="UP000095751"/>
    </source>
</evidence>
<name>A0A1E7F916_9STRA</name>
<protein>
    <submittedName>
        <fullName evidence="1">Uncharacterized protein</fullName>
    </submittedName>
</protein>
<sequence>MPPEKKNSATKERGVGTRCNILLKYLHPQQSIVLNNTQKVKVQGEPDGFFDKKLDLPIIANAQTTVGNLNKRIDTSVIDKMDIALACSQRLDVDDDNGPSLENFPAAGALIDNTTNLYGQKWGWSGSCHQKLSVISIKLLAPTGGWPKFFPFVNF</sequence>
<keyword evidence="2" id="KW-1185">Reference proteome</keyword>
<dbReference type="AlphaFoldDB" id="A0A1E7F916"/>
<dbReference type="OrthoDB" id="5876240at2759"/>
<proteinExistence type="predicted"/>
<dbReference type="KEGG" id="fcy:FRACYDRAFT_241223"/>
<dbReference type="EMBL" id="KV784360">
    <property type="protein sequence ID" value="OEU14671.1"/>
    <property type="molecule type" value="Genomic_DNA"/>
</dbReference>
<accession>A0A1E7F916</accession>
<dbReference type="InParanoid" id="A0A1E7F916"/>
<organism evidence="1 2">
    <name type="scientific">Fragilariopsis cylindrus CCMP1102</name>
    <dbReference type="NCBI Taxonomy" id="635003"/>
    <lineage>
        <taxon>Eukaryota</taxon>
        <taxon>Sar</taxon>
        <taxon>Stramenopiles</taxon>
        <taxon>Ochrophyta</taxon>
        <taxon>Bacillariophyta</taxon>
        <taxon>Bacillariophyceae</taxon>
        <taxon>Bacillariophycidae</taxon>
        <taxon>Bacillariales</taxon>
        <taxon>Bacillariaceae</taxon>
        <taxon>Fragilariopsis</taxon>
    </lineage>
</organism>
<reference evidence="1 2" key="1">
    <citation type="submission" date="2016-09" db="EMBL/GenBank/DDBJ databases">
        <title>Extensive genetic diversity and differential bi-allelic expression allows diatom success in the polar Southern Ocean.</title>
        <authorList>
            <consortium name="DOE Joint Genome Institute"/>
            <person name="Mock T."/>
            <person name="Otillar R.P."/>
            <person name="Strauss J."/>
            <person name="Dupont C."/>
            <person name="Frickenhaus S."/>
            <person name="Maumus F."/>
            <person name="Mcmullan M."/>
            <person name="Sanges R."/>
            <person name="Schmutz J."/>
            <person name="Toseland A."/>
            <person name="Valas R."/>
            <person name="Veluchamy A."/>
            <person name="Ward B.J."/>
            <person name="Allen A."/>
            <person name="Barry K."/>
            <person name="Falciatore A."/>
            <person name="Ferrante M."/>
            <person name="Fortunato A.E."/>
            <person name="Gloeckner G."/>
            <person name="Gruber A."/>
            <person name="Hipkin R."/>
            <person name="Janech M."/>
            <person name="Kroth P."/>
            <person name="Leese F."/>
            <person name="Lindquist E."/>
            <person name="Lyon B.R."/>
            <person name="Martin J."/>
            <person name="Mayer C."/>
            <person name="Parker M."/>
            <person name="Quesneville H."/>
            <person name="Raymond J."/>
            <person name="Uhlig C."/>
            <person name="Valentin K.U."/>
            <person name="Worden A.Z."/>
            <person name="Armbrust E.V."/>
            <person name="Bowler C."/>
            <person name="Green B."/>
            <person name="Moulton V."/>
            <person name="Van Oosterhout C."/>
            <person name="Grigoriev I."/>
        </authorList>
    </citation>
    <scope>NUCLEOTIDE SEQUENCE [LARGE SCALE GENOMIC DNA]</scope>
    <source>
        <strain evidence="1 2">CCMP1102</strain>
    </source>
</reference>
<gene>
    <name evidence="1" type="ORF">FRACYDRAFT_241223</name>
</gene>
<dbReference type="Proteomes" id="UP000095751">
    <property type="component" value="Unassembled WGS sequence"/>
</dbReference>
<evidence type="ECO:0000313" key="1">
    <source>
        <dbReference type="EMBL" id="OEU14671.1"/>
    </source>
</evidence>